<gene>
    <name evidence="1" type="ORF">SAMN05216466_106395</name>
</gene>
<organism evidence="1 2">
    <name type="scientific">Paraburkholderia phenazinium</name>
    <dbReference type="NCBI Taxonomy" id="60549"/>
    <lineage>
        <taxon>Bacteria</taxon>
        <taxon>Pseudomonadati</taxon>
        <taxon>Pseudomonadota</taxon>
        <taxon>Betaproteobacteria</taxon>
        <taxon>Burkholderiales</taxon>
        <taxon>Burkholderiaceae</taxon>
        <taxon>Paraburkholderia</taxon>
    </lineage>
</organism>
<dbReference type="AlphaFoldDB" id="A0A1G7Z0T4"/>
<dbReference type="EMBL" id="FNCJ01000006">
    <property type="protein sequence ID" value="SDH02264.1"/>
    <property type="molecule type" value="Genomic_DNA"/>
</dbReference>
<proteinExistence type="predicted"/>
<dbReference type="Pfam" id="PF12306">
    <property type="entry name" value="PixA"/>
    <property type="match status" value="1"/>
</dbReference>
<dbReference type="Proteomes" id="UP000199706">
    <property type="component" value="Unassembled WGS sequence"/>
</dbReference>
<accession>A0A1G7Z0T4</accession>
<evidence type="ECO:0000313" key="1">
    <source>
        <dbReference type="EMBL" id="SDH02264.1"/>
    </source>
</evidence>
<reference evidence="1 2" key="1">
    <citation type="submission" date="2016-10" db="EMBL/GenBank/DDBJ databases">
        <authorList>
            <person name="de Groot N.N."/>
        </authorList>
    </citation>
    <scope>NUCLEOTIDE SEQUENCE [LARGE SCALE GENOMIC DNA]</scope>
    <source>
        <strain evidence="1 2">LMG 2247</strain>
    </source>
</reference>
<dbReference type="OrthoDB" id="9129085at2"/>
<dbReference type="InterPro" id="IPR038712">
    <property type="entry name" value="PixA-like_sf"/>
</dbReference>
<evidence type="ECO:0000313" key="2">
    <source>
        <dbReference type="Proteomes" id="UP000199706"/>
    </source>
</evidence>
<name>A0A1G7Z0T4_9BURK</name>
<dbReference type="Gene3D" id="2.60.40.3910">
    <property type="entry name" value="Inclusion body protein"/>
    <property type="match status" value="1"/>
</dbReference>
<protein>
    <submittedName>
        <fullName evidence="1">Inclusion body protein</fullName>
    </submittedName>
</protein>
<dbReference type="InterPro" id="IPR021087">
    <property type="entry name" value="Uncharacterised_PixA/AidA"/>
</dbReference>
<sequence>MNTRTHGIDVLLVIDAAHIKNVYGPNQEPAHPVRVAPDCLFMICAGSRGIACTQDAEEPGIRAKAGDSVFLRGTSMQGNADDAVILYKVRPASGGCVFERFKANAFLRAYTVRPDPDSPDHNGLPALKSEASFLSFESKVKALGNEVLEMTFALYAFNATRTRQEPYGYYSCNRIVTIC</sequence>